<dbReference type="EMBL" id="CP045226">
    <property type="protein sequence ID" value="QFS43590.1"/>
    <property type="molecule type" value="Genomic_DNA"/>
</dbReference>
<keyword evidence="2" id="KW-1185">Reference proteome</keyword>
<evidence type="ECO:0000313" key="1">
    <source>
        <dbReference type="EMBL" id="QFS43590.1"/>
    </source>
</evidence>
<dbReference type="KEGG" id="nsh:GXM_01063"/>
<accession>A0A5P8VT83</accession>
<sequence>MILINLQAKQYLTQIRQMVLMPKPNFHEQRNPTQPLRRLNP</sequence>
<organism evidence="1 2">
    <name type="scientific">Nostoc sphaeroides CCNUC1</name>
    <dbReference type="NCBI Taxonomy" id="2653204"/>
    <lineage>
        <taxon>Bacteria</taxon>
        <taxon>Bacillati</taxon>
        <taxon>Cyanobacteriota</taxon>
        <taxon>Cyanophyceae</taxon>
        <taxon>Nostocales</taxon>
        <taxon>Nostocaceae</taxon>
        <taxon>Nostoc</taxon>
    </lineage>
</organism>
<dbReference type="AlphaFoldDB" id="A0A5P8VT83"/>
<gene>
    <name evidence="1" type="ORF">GXM_01063</name>
</gene>
<dbReference type="Proteomes" id="UP000326678">
    <property type="component" value="Chromosome Gxm1"/>
</dbReference>
<evidence type="ECO:0000313" key="2">
    <source>
        <dbReference type="Proteomes" id="UP000326678"/>
    </source>
</evidence>
<reference evidence="1 2" key="1">
    <citation type="submission" date="2019-10" db="EMBL/GenBank/DDBJ databases">
        <title>Genomic and transcriptomic insights into the perfect genentic adaptation of a filamentous nitrogen-fixing cyanobacterium to rice fields.</title>
        <authorList>
            <person name="Chen Z."/>
        </authorList>
    </citation>
    <scope>NUCLEOTIDE SEQUENCE [LARGE SCALE GENOMIC DNA]</scope>
    <source>
        <strain evidence="1">CCNUC1</strain>
    </source>
</reference>
<protein>
    <submittedName>
        <fullName evidence="1">Uncharacterized protein</fullName>
    </submittedName>
</protein>
<proteinExistence type="predicted"/>
<name>A0A5P8VT83_9NOSO</name>